<reference evidence="11 12" key="1">
    <citation type="journal article" date="2013" name="Genome Announc.">
        <title>Complete Genome Sequence of the Thermophilic and Facultatively Chemolithoautotrophic Sulfate Reducer Archaeoglobus sulfaticallidus Strain PM70-1T.</title>
        <authorList>
            <person name="Stokke R."/>
            <person name="Hocking W.P."/>
            <person name="Steinsbu B.O."/>
            <person name="Steen I.H."/>
        </authorList>
    </citation>
    <scope>NUCLEOTIDE SEQUENCE [LARGE SCALE GENOMIC DNA]</scope>
    <source>
        <strain evidence="11">PM70-1</strain>
    </source>
</reference>
<dbReference type="EC" id="2.5.1.41" evidence="10"/>
<dbReference type="GO" id="GO:0120536">
    <property type="term" value="F:heptaprenylglyceryl phosphate synthase activity"/>
    <property type="evidence" value="ECO:0007669"/>
    <property type="project" value="UniProtKB-ARBA"/>
</dbReference>
<keyword evidence="8 10" id="KW-1208">Phospholipid metabolism</keyword>
<feature type="binding site" evidence="10">
    <location>
        <position position="14"/>
    </location>
    <ligand>
        <name>sn-glycerol 1-phosphate</name>
        <dbReference type="ChEBI" id="CHEBI:57685"/>
    </ligand>
</feature>
<dbReference type="InterPro" id="IPR026438">
    <property type="entry name" value="GGGP_synthase_archaea"/>
</dbReference>
<dbReference type="HAMAP" id="MF_00112">
    <property type="entry name" value="GGGP_HepGP_synthase"/>
    <property type="match status" value="1"/>
</dbReference>
<feature type="binding site" evidence="10">
    <location>
        <position position="196"/>
    </location>
    <ligand>
        <name>sn-glycerol 1-phosphate</name>
        <dbReference type="ChEBI" id="CHEBI:57685"/>
    </ligand>
</feature>
<evidence type="ECO:0000256" key="2">
    <source>
        <dbReference type="ARBA" id="ARBA00022516"/>
    </source>
</evidence>
<dbReference type="GO" id="GO:0005737">
    <property type="term" value="C:cytoplasm"/>
    <property type="evidence" value="ECO:0007669"/>
    <property type="project" value="UniProtKB-SubCell"/>
</dbReference>
<keyword evidence="3 10" id="KW-0808">Transferase</keyword>
<dbReference type="GO" id="GO:0047294">
    <property type="term" value="F:phosphoglycerol geranylgeranyltransferase activity"/>
    <property type="evidence" value="ECO:0007669"/>
    <property type="project" value="UniProtKB-UniRule"/>
</dbReference>
<feature type="binding site" evidence="10">
    <location>
        <position position="42"/>
    </location>
    <ligand>
        <name>Mg(2+)</name>
        <dbReference type="ChEBI" id="CHEBI:18420"/>
    </ligand>
</feature>
<keyword evidence="4 10" id="KW-0479">Metal-binding</keyword>
<name>N0BK08_9EURY</name>
<dbReference type="InterPro" id="IPR038597">
    <property type="entry name" value="GGGP/HepGP_synthase_sf"/>
</dbReference>
<keyword evidence="1 10" id="KW-0963">Cytoplasm</keyword>
<dbReference type="SUPFAM" id="SSF51395">
    <property type="entry name" value="FMN-linked oxidoreductases"/>
    <property type="match status" value="1"/>
</dbReference>
<evidence type="ECO:0000313" key="12">
    <source>
        <dbReference type="Proteomes" id="UP000013307"/>
    </source>
</evidence>
<accession>N0BK08</accession>
<evidence type="ECO:0000313" key="11">
    <source>
        <dbReference type="EMBL" id="AGK60465.1"/>
    </source>
</evidence>
<gene>
    <name evidence="11" type="ORF">Asulf_00438</name>
</gene>
<dbReference type="KEGG" id="ast:Asulf_00438"/>
<dbReference type="HOGENOM" id="CLU_095211_0_0_2"/>
<evidence type="ECO:0000256" key="10">
    <source>
        <dbReference type="HAMAP-Rule" id="MF_00112"/>
    </source>
</evidence>
<dbReference type="UniPathway" id="UPA00940"/>
<comment type="caution">
    <text evidence="10">Lacks conserved residue(s) required for the propagation of feature annotation.</text>
</comment>
<evidence type="ECO:0000256" key="9">
    <source>
        <dbReference type="ARBA" id="ARBA00047288"/>
    </source>
</evidence>
<evidence type="ECO:0000256" key="3">
    <source>
        <dbReference type="ARBA" id="ARBA00022679"/>
    </source>
</evidence>
<evidence type="ECO:0000256" key="4">
    <source>
        <dbReference type="ARBA" id="ARBA00022723"/>
    </source>
</evidence>
<dbReference type="GO" id="GO:0046474">
    <property type="term" value="P:glycerophospholipid biosynthetic process"/>
    <property type="evidence" value="ECO:0007669"/>
    <property type="project" value="UniProtKB-UniRule"/>
</dbReference>
<dbReference type="GO" id="GO:0000287">
    <property type="term" value="F:magnesium ion binding"/>
    <property type="evidence" value="ECO:0007669"/>
    <property type="project" value="UniProtKB-UniRule"/>
</dbReference>
<dbReference type="RefSeq" id="WP_015590064.1">
    <property type="nucleotide sequence ID" value="NC_021169.1"/>
</dbReference>
<comment type="cofactor">
    <cofactor evidence="10">
        <name>Mg(2+)</name>
        <dbReference type="ChEBI" id="CHEBI:18420"/>
    </cofactor>
</comment>
<dbReference type="InterPro" id="IPR039074">
    <property type="entry name" value="GGGP/HepGP_synthase_I"/>
</dbReference>
<dbReference type="InterPro" id="IPR008205">
    <property type="entry name" value="GGGP_HepGP_synthase"/>
</dbReference>
<comment type="catalytic activity">
    <reaction evidence="9 10">
        <text>sn-glycerol 1-phosphate + (2E,6E,10E)-geranylgeranyl diphosphate = sn-3-O-(geranylgeranyl)glycerol 1-phosphate + diphosphate</text>
        <dbReference type="Rhea" id="RHEA:23404"/>
        <dbReference type="ChEBI" id="CHEBI:33019"/>
        <dbReference type="ChEBI" id="CHEBI:57677"/>
        <dbReference type="ChEBI" id="CHEBI:57685"/>
        <dbReference type="ChEBI" id="CHEBI:58756"/>
        <dbReference type="EC" id="2.5.1.41"/>
    </reaction>
</comment>
<comment type="similarity">
    <text evidence="10">Belongs to the GGGP/HepGP synthase family. Group I subfamily.</text>
</comment>
<feature type="binding site" evidence="10">
    <location>
        <position position="16"/>
    </location>
    <ligand>
        <name>Mg(2+)</name>
        <dbReference type="ChEBI" id="CHEBI:18420"/>
    </ligand>
</feature>
<dbReference type="eggNOG" id="arCOG01085">
    <property type="taxonomic scope" value="Archaea"/>
</dbReference>
<dbReference type="EMBL" id="CP005290">
    <property type="protein sequence ID" value="AGK60465.1"/>
    <property type="molecule type" value="Genomic_DNA"/>
</dbReference>
<evidence type="ECO:0000256" key="6">
    <source>
        <dbReference type="ARBA" id="ARBA00023098"/>
    </source>
</evidence>
<keyword evidence="5 10" id="KW-0460">Magnesium</keyword>
<proteinExistence type="inferred from homology"/>
<dbReference type="CDD" id="cd02812">
    <property type="entry name" value="PcrB_like"/>
    <property type="match status" value="1"/>
</dbReference>
<dbReference type="GeneID" id="15392084"/>
<evidence type="ECO:0000256" key="1">
    <source>
        <dbReference type="ARBA" id="ARBA00022490"/>
    </source>
</evidence>
<feature type="binding site" evidence="10">
    <location>
        <begin position="166"/>
        <end position="171"/>
    </location>
    <ligand>
        <name>sn-glycerol 1-phosphate</name>
        <dbReference type="ChEBI" id="CHEBI:57685"/>
    </ligand>
</feature>
<keyword evidence="12" id="KW-1185">Reference proteome</keyword>
<comment type="pathway">
    <text evidence="10">Membrane lipid metabolism; glycerophospholipid metabolism.</text>
</comment>
<keyword evidence="7 10" id="KW-0594">Phospholipid biosynthesis</keyword>
<keyword evidence="6 10" id="KW-0443">Lipid metabolism</keyword>
<evidence type="ECO:0000256" key="8">
    <source>
        <dbReference type="ARBA" id="ARBA00023264"/>
    </source>
</evidence>
<evidence type="ECO:0000256" key="7">
    <source>
        <dbReference type="ARBA" id="ARBA00023209"/>
    </source>
</evidence>
<keyword evidence="2 10" id="KW-0444">Lipid biosynthesis</keyword>
<organism evidence="11 12">
    <name type="scientific">Archaeoglobus sulfaticallidus PM70-1</name>
    <dbReference type="NCBI Taxonomy" id="387631"/>
    <lineage>
        <taxon>Archaea</taxon>
        <taxon>Methanobacteriati</taxon>
        <taxon>Methanobacteriota</taxon>
        <taxon>Archaeoglobi</taxon>
        <taxon>Archaeoglobales</taxon>
        <taxon>Archaeoglobaceae</taxon>
        <taxon>Archaeoglobus</taxon>
    </lineage>
</organism>
<dbReference type="NCBIfam" id="NF003199">
    <property type="entry name" value="PRK04169.1-3"/>
    <property type="match status" value="1"/>
</dbReference>
<dbReference type="PANTHER" id="PTHR40029:SF2">
    <property type="entry name" value="HEPTAPRENYLGLYCERYL PHOSPHATE SYNTHASE"/>
    <property type="match status" value="1"/>
</dbReference>
<dbReference type="OrthoDB" id="49758at2157"/>
<dbReference type="Proteomes" id="UP000013307">
    <property type="component" value="Chromosome"/>
</dbReference>
<comment type="function">
    <text evidence="10">Prenyltransferase that catalyzes the transfer of the geranylgeranyl moiety of geranylgeranyl diphosphate (GGPP) to the C3 hydroxyl of sn-glycerol-1-phosphate (G1P). This reaction is the first ether-bond-formation step in the biosynthesis of archaeal membrane lipids.</text>
</comment>
<dbReference type="STRING" id="387631.Asulf_00438"/>
<dbReference type="PANTHER" id="PTHR40029">
    <property type="match status" value="1"/>
</dbReference>
<dbReference type="NCBIfam" id="TIGR04146">
    <property type="entry name" value="GGGPS_Afulg"/>
    <property type="match status" value="1"/>
</dbReference>
<dbReference type="Gene3D" id="3.20.20.390">
    <property type="entry name" value="FMN-linked oxidoreductases"/>
    <property type="match status" value="1"/>
</dbReference>
<sequence>MPKEEWKKWRHITKLDPDRENSDEIIKAVAESGTDAVMVSGTEGVTLDKAKRLFDAIKDYNLPIVVEPSDPQNVVYEGDYLFVPTVLNSQDSEWITGKHAKWVSMHFNELERFKKLLDRAIIEGYIVLNPDSAVAKVTRSICDLSAEEVASYAIVGERIYNLPIIYIEYSGTYGNPAVVKKASEVLEKAVLVYGGGIDSREKAMEMLNYADIIIVGNVIYEKGIDRYLETVP</sequence>
<dbReference type="NCBIfam" id="TIGR01768">
    <property type="entry name" value="GGGP-family"/>
    <property type="match status" value="1"/>
</dbReference>
<feature type="binding site" evidence="10">
    <location>
        <begin position="216"/>
        <end position="217"/>
    </location>
    <ligand>
        <name>sn-glycerol 1-phosphate</name>
        <dbReference type="ChEBI" id="CHEBI:57685"/>
    </ligand>
</feature>
<dbReference type="Pfam" id="PF01884">
    <property type="entry name" value="PcrB"/>
    <property type="match status" value="1"/>
</dbReference>
<evidence type="ECO:0000256" key="5">
    <source>
        <dbReference type="ARBA" id="ARBA00022842"/>
    </source>
</evidence>
<comment type="subcellular location">
    <subcellularLocation>
        <location evidence="10">Cytoplasm</location>
    </subcellularLocation>
</comment>
<protein>
    <recommendedName>
        <fullName evidence="10">Geranylgeranylglyceryl phosphate synthase</fullName>
        <shortName evidence="10">GGGP synthase</shortName>
        <shortName evidence="10">GGGPS</shortName>
        <ecNumber evidence="10">2.5.1.41</ecNumber>
    </recommendedName>
    <alternativeName>
        <fullName evidence="10">(S)-3-O-geranylgeranylglyceryl phosphate synthase</fullName>
    </alternativeName>
    <alternativeName>
        <fullName evidence="10">Phosphoglycerol geranylgeranyltransferase</fullName>
    </alternativeName>
</protein>
<dbReference type="AlphaFoldDB" id="N0BK08"/>